<accession>D2VL87</accession>
<evidence type="ECO:0000313" key="3">
    <source>
        <dbReference type="Proteomes" id="UP000006671"/>
    </source>
</evidence>
<feature type="compositionally biased region" description="Basic and acidic residues" evidence="1">
    <location>
        <begin position="188"/>
        <end position="205"/>
    </location>
</feature>
<sequence length="495" mass="55538">MMETEPTYDQQQQQQQQRSTTTRNKAGEFGRPLIPFFLNEDANGETPTGGYSVNEDLFLTDEQAQQQERVFVPKGEKSIRVREFKDGYFEYKDLSFDGIQEKLTFHSPIKQQQQQQANNNSNQPQFFSQHVENNKNNSSNGNSNANGNGFGKTKTSSRDHFANYERMVIPYQHKNNMTKSNDNSSSSDENKLQSDEDKREEEDKKAKKKKQKKKVMVPINVQKQNVSSRNTNHLIRNHENQPPSNINNNQSSNQEFISSSSQQPNYQQQSVPVTTINHTAGYPQVLVMHSPLAFNSPSSPTVYPKPNTNQKLLTPSLLGINRSASIITSANNSSPNSAPSPNGLLKPSALLSQSLQLINSTPVKPPTVSTIPPQKVPTHFPQQSYDVSYLENNILPQYYQEQPASYNYSMNNGSLPNVTTSEPVIEQLPPISQMVSSSSSTSLTEKELLSILMNDGSVNFTPDEPENLEQKHKKFAGGSWSNSPHPSEIPKPNFK</sequence>
<dbReference type="VEuPathDB" id="AmoebaDB:NAEGRDRAFT_80417"/>
<feature type="compositionally biased region" description="Polar residues" evidence="1">
    <location>
        <begin position="221"/>
        <end position="234"/>
    </location>
</feature>
<organism evidence="3">
    <name type="scientific">Naegleria gruberi</name>
    <name type="common">Amoeba</name>
    <dbReference type="NCBI Taxonomy" id="5762"/>
    <lineage>
        <taxon>Eukaryota</taxon>
        <taxon>Discoba</taxon>
        <taxon>Heterolobosea</taxon>
        <taxon>Tetramitia</taxon>
        <taxon>Eutetramitia</taxon>
        <taxon>Vahlkampfiidae</taxon>
        <taxon>Naegleria</taxon>
    </lineage>
</organism>
<feature type="compositionally biased region" description="Low complexity" evidence="1">
    <location>
        <begin position="240"/>
        <end position="269"/>
    </location>
</feature>
<feature type="region of interest" description="Disordered" evidence="1">
    <location>
        <begin position="171"/>
        <end position="269"/>
    </location>
</feature>
<dbReference type="InterPro" id="IPR028322">
    <property type="entry name" value="PNRC-like_rgn"/>
</dbReference>
<feature type="region of interest" description="Disordered" evidence="1">
    <location>
        <begin position="1"/>
        <end position="30"/>
    </location>
</feature>
<dbReference type="Proteomes" id="UP000006671">
    <property type="component" value="Unassembled WGS sequence"/>
</dbReference>
<dbReference type="AlphaFoldDB" id="D2VL87"/>
<evidence type="ECO:0000313" key="2">
    <source>
        <dbReference type="EMBL" id="EFC42342.1"/>
    </source>
</evidence>
<name>D2VL87_NAEGR</name>
<protein>
    <submittedName>
        <fullName evidence="2">Predicted protein</fullName>
    </submittedName>
</protein>
<feature type="compositionally biased region" description="Basic residues" evidence="1">
    <location>
        <begin position="206"/>
        <end position="215"/>
    </location>
</feature>
<dbReference type="OMA" id="ANYERMV"/>
<reference evidence="2 3" key="1">
    <citation type="journal article" date="2010" name="Cell">
        <title>The genome of Naegleria gruberi illuminates early eukaryotic versatility.</title>
        <authorList>
            <person name="Fritz-Laylin L.K."/>
            <person name="Prochnik S.E."/>
            <person name="Ginger M.L."/>
            <person name="Dacks J.B."/>
            <person name="Carpenter M.L."/>
            <person name="Field M.C."/>
            <person name="Kuo A."/>
            <person name="Paredez A."/>
            <person name="Chapman J."/>
            <person name="Pham J."/>
            <person name="Shu S."/>
            <person name="Neupane R."/>
            <person name="Cipriano M."/>
            <person name="Mancuso J."/>
            <person name="Tu H."/>
            <person name="Salamov A."/>
            <person name="Lindquist E."/>
            <person name="Shapiro H."/>
            <person name="Lucas S."/>
            <person name="Grigoriev I.V."/>
            <person name="Cande W.Z."/>
            <person name="Fulton C."/>
            <person name="Rokhsar D.S."/>
            <person name="Dawson S.C."/>
        </authorList>
    </citation>
    <scope>NUCLEOTIDE SEQUENCE [LARGE SCALE GENOMIC DNA]</scope>
    <source>
        <strain evidence="2 3">NEG-M</strain>
    </source>
</reference>
<dbReference type="KEGG" id="ngr:NAEGRDRAFT_80417"/>
<dbReference type="Pfam" id="PF15365">
    <property type="entry name" value="PNRC"/>
    <property type="match status" value="1"/>
</dbReference>
<dbReference type="GeneID" id="8851834"/>
<evidence type="ECO:0000256" key="1">
    <source>
        <dbReference type="SAM" id="MobiDB-lite"/>
    </source>
</evidence>
<feature type="compositionally biased region" description="Low complexity" evidence="1">
    <location>
        <begin position="174"/>
        <end position="187"/>
    </location>
</feature>
<dbReference type="InParanoid" id="D2VL87"/>
<keyword evidence="3" id="KW-1185">Reference proteome</keyword>
<feature type="region of interest" description="Disordered" evidence="1">
    <location>
        <begin position="456"/>
        <end position="495"/>
    </location>
</feature>
<feature type="compositionally biased region" description="Low complexity" evidence="1">
    <location>
        <begin position="111"/>
        <end position="147"/>
    </location>
</feature>
<dbReference type="EMBL" id="GG738880">
    <property type="protein sequence ID" value="EFC42342.1"/>
    <property type="molecule type" value="Genomic_DNA"/>
</dbReference>
<dbReference type="RefSeq" id="XP_002675086.1">
    <property type="nucleotide sequence ID" value="XM_002675040.1"/>
</dbReference>
<gene>
    <name evidence="2" type="ORF">NAEGRDRAFT_80417</name>
</gene>
<proteinExistence type="predicted"/>
<dbReference type="GO" id="GO:0016071">
    <property type="term" value="P:mRNA metabolic process"/>
    <property type="evidence" value="ECO:0007669"/>
    <property type="project" value="UniProtKB-ARBA"/>
</dbReference>
<dbReference type="OrthoDB" id="10443668at2759"/>
<feature type="region of interest" description="Disordered" evidence="1">
    <location>
        <begin position="109"/>
        <end position="158"/>
    </location>
</feature>